<gene>
    <name evidence="2" type="ORF">BT67DRAFT_290099</name>
</gene>
<evidence type="ECO:0000256" key="1">
    <source>
        <dbReference type="SAM" id="Coils"/>
    </source>
</evidence>
<dbReference type="AlphaFoldDB" id="A0AAN6ULZ2"/>
<sequence>MESNTPVTDKATPVLAAAQGRLDQLKADLDARTTRAAKRLSAAVGELRAQSRTLKAQERKVRAVKKTKEQQLKAMVQSEFCYNRRIDNLRDQLFQLSLLSQEIKAQSLEVRVMILDGDLDLYEVLEIRGMLRSLMDPAEEAALDQDGD</sequence>
<accession>A0AAN6ULZ2</accession>
<feature type="coiled-coil region" evidence="1">
    <location>
        <begin position="15"/>
        <end position="74"/>
    </location>
</feature>
<keyword evidence="3" id="KW-1185">Reference proteome</keyword>
<dbReference type="EMBL" id="MU853407">
    <property type="protein sequence ID" value="KAK4135045.1"/>
    <property type="molecule type" value="Genomic_DNA"/>
</dbReference>
<comment type="caution">
    <text evidence="2">The sequence shown here is derived from an EMBL/GenBank/DDBJ whole genome shotgun (WGS) entry which is preliminary data.</text>
</comment>
<evidence type="ECO:0000313" key="3">
    <source>
        <dbReference type="Proteomes" id="UP001304895"/>
    </source>
</evidence>
<proteinExistence type="predicted"/>
<protein>
    <submittedName>
        <fullName evidence="2">Uncharacterized protein</fullName>
    </submittedName>
</protein>
<reference evidence="2" key="2">
    <citation type="submission" date="2023-05" db="EMBL/GenBank/DDBJ databases">
        <authorList>
            <consortium name="Lawrence Berkeley National Laboratory"/>
            <person name="Steindorff A."/>
            <person name="Hensen N."/>
            <person name="Bonometti L."/>
            <person name="Westerberg I."/>
            <person name="Brannstrom I.O."/>
            <person name="Guillou S."/>
            <person name="Cros-Aarteil S."/>
            <person name="Calhoun S."/>
            <person name="Haridas S."/>
            <person name="Kuo A."/>
            <person name="Mondo S."/>
            <person name="Pangilinan J."/>
            <person name="Riley R."/>
            <person name="Labutti K."/>
            <person name="Andreopoulos B."/>
            <person name="Lipzen A."/>
            <person name="Chen C."/>
            <person name="Yanf M."/>
            <person name="Daum C."/>
            <person name="Ng V."/>
            <person name="Clum A."/>
            <person name="Ohm R."/>
            <person name="Martin F."/>
            <person name="Silar P."/>
            <person name="Natvig D."/>
            <person name="Lalanne C."/>
            <person name="Gautier V."/>
            <person name="Ament-Velasquez S.L."/>
            <person name="Kruys A."/>
            <person name="Hutchinson M.I."/>
            <person name="Powell A.J."/>
            <person name="Barry K."/>
            <person name="Miller A.N."/>
            <person name="Grigoriev I.V."/>
            <person name="Debuchy R."/>
            <person name="Gladieux P."/>
            <person name="Thoren M.H."/>
            <person name="Johannesson H."/>
        </authorList>
    </citation>
    <scope>NUCLEOTIDE SEQUENCE</scope>
    <source>
        <strain evidence="2">CBS 123565</strain>
    </source>
</reference>
<reference evidence="2" key="1">
    <citation type="journal article" date="2023" name="Mol. Phylogenet. Evol.">
        <title>Genome-scale phylogeny and comparative genomics of the fungal order Sordariales.</title>
        <authorList>
            <person name="Hensen N."/>
            <person name="Bonometti L."/>
            <person name="Westerberg I."/>
            <person name="Brannstrom I.O."/>
            <person name="Guillou S."/>
            <person name="Cros-Aarteil S."/>
            <person name="Calhoun S."/>
            <person name="Haridas S."/>
            <person name="Kuo A."/>
            <person name="Mondo S."/>
            <person name="Pangilinan J."/>
            <person name="Riley R."/>
            <person name="LaButti K."/>
            <person name="Andreopoulos B."/>
            <person name="Lipzen A."/>
            <person name="Chen C."/>
            <person name="Yan M."/>
            <person name="Daum C."/>
            <person name="Ng V."/>
            <person name="Clum A."/>
            <person name="Steindorff A."/>
            <person name="Ohm R.A."/>
            <person name="Martin F."/>
            <person name="Silar P."/>
            <person name="Natvig D.O."/>
            <person name="Lalanne C."/>
            <person name="Gautier V."/>
            <person name="Ament-Velasquez S.L."/>
            <person name="Kruys A."/>
            <person name="Hutchinson M.I."/>
            <person name="Powell A.J."/>
            <person name="Barry K."/>
            <person name="Miller A.N."/>
            <person name="Grigoriev I.V."/>
            <person name="Debuchy R."/>
            <person name="Gladieux P."/>
            <person name="Hiltunen Thoren M."/>
            <person name="Johannesson H."/>
        </authorList>
    </citation>
    <scope>NUCLEOTIDE SEQUENCE</scope>
    <source>
        <strain evidence="2">CBS 123565</strain>
    </source>
</reference>
<evidence type="ECO:0000313" key="2">
    <source>
        <dbReference type="EMBL" id="KAK4135045.1"/>
    </source>
</evidence>
<keyword evidence="1" id="KW-0175">Coiled coil</keyword>
<organism evidence="2 3">
    <name type="scientific">Trichocladium antarcticum</name>
    <dbReference type="NCBI Taxonomy" id="1450529"/>
    <lineage>
        <taxon>Eukaryota</taxon>
        <taxon>Fungi</taxon>
        <taxon>Dikarya</taxon>
        <taxon>Ascomycota</taxon>
        <taxon>Pezizomycotina</taxon>
        <taxon>Sordariomycetes</taxon>
        <taxon>Sordariomycetidae</taxon>
        <taxon>Sordariales</taxon>
        <taxon>Chaetomiaceae</taxon>
        <taxon>Trichocladium</taxon>
    </lineage>
</organism>
<dbReference type="Proteomes" id="UP001304895">
    <property type="component" value="Unassembled WGS sequence"/>
</dbReference>
<name>A0AAN6ULZ2_9PEZI</name>